<organism evidence="2 3">
    <name type="scientific">Glarea lozoyensis (strain ATCC 20868 / MF5171)</name>
    <dbReference type="NCBI Taxonomy" id="1116229"/>
    <lineage>
        <taxon>Eukaryota</taxon>
        <taxon>Fungi</taxon>
        <taxon>Dikarya</taxon>
        <taxon>Ascomycota</taxon>
        <taxon>Pezizomycotina</taxon>
        <taxon>Leotiomycetes</taxon>
        <taxon>Helotiales</taxon>
        <taxon>Helotiaceae</taxon>
        <taxon>Glarea</taxon>
    </lineage>
</organism>
<evidence type="ECO:0000313" key="2">
    <source>
        <dbReference type="EMBL" id="EPE36667.1"/>
    </source>
</evidence>
<reference evidence="2 3" key="1">
    <citation type="journal article" date="2013" name="BMC Genomics">
        <title>Genomics-driven discovery of the pneumocandin biosynthetic gene cluster in the fungus Glarea lozoyensis.</title>
        <authorList>
            <person name="Chen L."/>
            <person name="Yue Q."/>
            <person name="Zhang X."/>
            <person name="Xiang M."/>
            <person name="Wang C."/>
            <person name="Li S."/>
            <person name="Che Y."/>
            <person name="Ortiz-Lopez F.J."/>
            <person name="Bills G.F."/>
            <person name="Liu X."/>
            <person name="An Z."/>
        </authorList>
    </citation>
    <scope>NUCLEOTIDE SEQUENCE [LARGE SCALE GENOMIC DNA]</scope>
    <source>
        <strain evidence="3">ATCC 20868 / MF5171</strain>
    </source>
</reference>
<dbReference type="Pfam" id="PF06985">
    <property type="entry name" value="HET"/>
    <property type="match status" value="1"/>
</dbReference>
<dbReference type="OrthoDB" id="2958217at2759"/>
<dbReference type="Proteomes" id="UP000016922">
    <property type="component" value="Unassembled WGS sequence"/>
</dbReference>
<evidence type="ECO:0000259" key="1">
    <source>
        <dbReference type="Pfam" id="PF06985"/>
    </source>
</evidence>
<dbReference type="AlphaFoldDB" id="S3DE16"/>
<dbReference type="PANTHER" id="PTHR33112">
    <property type="entry name" value="DOMAIN PROTEIN, PUTATIVE-RELATED"/>
    <property type="match status" value="1"/>
</dbReference>
<dbReference type="KEGG" id="glz:GLAREA_08830"/>
<sequence>MNAMGRKFRRAAKAAAKVKLGDAPRFQSDITETCANCSRVDIALMVRRAHKFMSKDLNYYLGTFQEIRAKSRECQLCRAWLELTPKFEGLPDGEYPEHNTLTLETTSTYTKGTFKLLEDNADYDDKRLHTVRLSLFDRINRRRGPEFTATVNSGSFYLHRDDIRWNEISSQIDFSLPRTWMKFCLENHTICRSAHASGSETLLDVLRLIDCDKTLSTGQMQIFRPSDAPEYVALSYVWGKKLSDDQKVQSSSADSKEVQTEKEGLLEYLPLVIRDSVLATMQLGLRYLWIDQYCIDQDDSKAKHETIMKMDLIYATAALTLVAAAGSDSDHGLSGVGLTARNPLNSVEVSNSLRFVSVKHAEDCIRDTTWATRAWTLQEGLLAKRRLVFTSEQMFFECQEMQVAETVAVPLEVLHESHVTSRLEGGYFHAMANHHILYYRIVWIFRNYTRRSLSYSADRINAFQGILNSMKPTMTHVWGLPISADEDKMGSFIGSLGWEHDKTWFREFRDQVKRSPEFPSWSWAAWEGQQDYSSLNSTKDLRVKFYLTDGSPVDLSNESTKEELRGLESKATHRFTLQTFILNPDSITAHDSKLYLYHEARQNFFEPMKVQHYLGRDEDDKTLEQIRIGVFKLIYVGTVHHAASRIQPQMRFIVGRNKEDSLERIGLMKVKLGTSEDEMAYLRSNANFMSIDLV</sequence>
<accession>S3DE16</accession>
<dbReference type="EMBL" id="KE145352">
    <property type="protein sequence ID" value="EPE36667.1"/>
    <property type="molecule type" value="Genomic_DNA"/>
</dbReference>
<dbReference type="PANTHER" id="PTHR33112:SF1">
    <property type="entry name" value="HETEROKARYON INCOMPATIBILITY DOMAIN-CONTAINING PROTEIN"/>
    <property type="match status" value="1"/>
</dbReference>
<proteinExistence type="predicted"/>
<dbReference type="RefSeq" id="XP_008075982.1">
    <property type="nucleotide sequence ID" value="XM_008077791.1"/>
</dbReference>
<dbReference type="InterPro" id="IPR010730">
    <property type="entry name" value="HET"/>
</dbReference>
<dbReference type="OMA" id="AKHETIM"/>
<dbReference type="GeneID" id="19467878"/>
<dbReference type="HOGENOM" id="CLU_002639_4_4_1"/>
<name>S3DE16_GLAL2</name>
<evidence type="ECO:0000313" key="3">
    <source>
        <dbReference type="Proteomes" id="UP000016922"/>
    </source>
</evidence>
<dbReference type="STRING" id="1116229.S3DE16"/>
<feature type="domain" description="Heterokaryon incompatibility" evidence="1">
    <location>
        <begin position="231"/>
        <end position="379"/>
    </location>
</feature>
<protein>
    <recommendedName>
        <fullName evidence="1">Heterokaryon incompatibility domain-containing protein</fullName>
    </recommendedName>
</protein>
<gene>
    <name evidence="2" type="ORF">GLAREA_08830</name>
</gene>
<dbReference type="eggNOG" id="ENOG502SQ1Q">
    <property type="taxonomic scope" value="Eukaryota"/>
</dbReference>
<keyword evidence="3" id="KW-1185">Reference proteome</keyword>